<accession>A0A068S2B6</accession>
<proteinExistence type="predicted"/>
<dbReference type="VEuPathDB" id="FungiDB:LCOR_07079.1"/>
<protein>
    <submittedName>
        <fullName evidence="1">Uncharacterized protein</fullName>
    </submittedName>
</protein>
<dbReference type="AlphaFoldDB" id="A0A068S2B6"/>
<dbReference type="Proteomes" id="UP000027586">
    <property type="component" value="Unassembled WGS sequence"/>
</dbReference>
<evidence type="ECO:0000313" key="1">
    <source>
        <dbReference type="EMBL" id="CDH55987.1"/>
    </source>
</evidence>
<organism evidence="1 2">
    <name type="scientific">Lichtheimia corymbifera JMRC:FSU:9682</name>
    <dbReference type="NCBI Taxonomy" id="1263082"/>
    <lineage>
        <taxon>Eukaryota</taxon>
        <taxon>Fungi</taxon>
        <taxon>Fungi incertae sedis</taxon>
        <taxon>Mucoromycota</taxon>
        <taxon>Mucoromycotina</taxon>
        <taxon>Mucoromycetes</taxon>
        <taxon>Mucorales</taxon>
        <taxon>Lichtheimiaceae</taxon>
        <taxon>Lichtheimia</taxon>
    </lineage>
</organism>
<comment type="caution">
    <text evidence="1">The sequence shown here is derived from an EMBL/GenBank/DDBJ whole genome shotgun (WGS) entry which is preliminary data.</text>
</comment>
<dbReference type="EMBL" id="CBTN010000034">
    <property type="protein sequence ID" value="CDH55987.1"/>
    <property type="molecule type" value="Genomic_DNA"/>
</dbReference>
<reference evidence="1" key="1">
    <citation type="submission" date="2013-08" db="EMBL/GenBank/DDBJ databases">
        <title>Gene expansion shapes genome architecture in the human pathogen Lichtheimia corymbifera: an evolutionary genomics analysis in the ancient terrestrial Mucorales (Mucoromycotina).</title>
        <authorList>
            <person name="Schwartze V.U."/>
            <person name="Winter S."/>
            <person name="Shelest E."/>
            <person name="Marcet-Houben M."/>
            <person name="Horn F."/>
            <person name="Wehner S."/>
            <person name="Hoffmann K."/>
            <person name="Riege K."/>
            <person name="Sammeth M."/>
            <person name="Nowrousian M."/>
            <person name="Valiante V."/>
            <person name="Linde J."/>
            <person name="Jacobsen I.D."/>
            <person name="Marz M."/>
            <person name="Brakhage A.A."/>
            <person name="Gabaldon T."/>
            <person name="Bocker S."/>
            <person name="Voigt K."/>
        </authorList>
    </citation>
    <scope>NUCLEOTIDE SEQUENCE [LARGE SCALE GENOMIC DNA]</scope>
    <source>
        <strain evidence="1">FSU 9682</strain>
    </source>
</reference>
<evidence type="ECO:0000313" key="2">
    <source>
        <dbReference type="Proteomes" id="UP000027586"/>
    </source>
</evidence>
<sequence length="105" mass="12178">MVRHVMEYGKQESKQWPFRLRHHSPCVGHIFNLAIQAILKNGLKAQAPENVIDHDNEDHHTSALAKLRKGILKIRSSPQRYATFERKRTAMECPPLNLIVLMKEN</sequence>
<gene>
    <name evidence="1" type="ORF">LCOR_07079.1</name>
</gene>
<keyword evidence="2" id="KW-1185">Reference proteome</keyword>
<name>A0A068S2B6_9FUNG</name>
<dbReference type="OrthoDB" id="2432695at2759"/>